<dbReference type="SUPFAM" id="SSF52151">
    <property type="entry name" value="FabD/lysophospholipase-like"/>
    <property type="match status" value="1"/>
</dbReference>
<evidence type="ECO:0000313" key="6">
    <source>
        <dbReference type="Proteomes" id="UP001610631"/>
    </source>
</evidence>
<organism evidence="5 6">
    <name type="scientific">Streptomyces racemochromogenes</name>
    <dbReference type="NCBI Taxonomy" id="67353"/>
    <lineage>
        <taxon>Bacteria</taxon>
        <taxon>Bacillati</taxon>
        <taxon>Actinomycetota</taxon>
        <taxon>Actinomycetes</taxon>
        <taxon>Kitasatosporales</taxon>
        <taxon>Streptomycetaceae</taxon>
        <taxon>Streptomyces</taxon>
    </lineage>
</organism>
<feature type="non-terminal residue" evidence="5">
    <location>
        <position position="116"/>
    </location>
</feature>
<dbReference type="InterPro" id="IPR014043">
    <property type="entry name" value="Acyl_transferase_dom"/>
</dbReference>
<feature type="domain" description="RhiE-like KS-MAT linker" evidence="4">
    <location>
        <begin position="1"/>
        <end position="59"/>
    </location>
</feature>
<keyword evidence="1" id="KW-0596">Phosphopantetheine</keyword>
<dbReference type="PANTHER" id="PTHR43775:SF37">
    <property type="entry name" value="SI:DKEY-61P9.11"/>
    <property type="match status" value="1"/>
</dbReference>
<evidence type="ECO:0000313" key="5">
    <source>
        <dbReference type="EMBL" id="MFH7600687.1"/>
    </source>
</evidence>
<dbReference type="InterPro" id="IPR050091">
    <property type="entry name" value="PKS_NRPS_Biosynth_Enz"/>
</dbReference>
<dbReference type="EMBL" id="JBBDHD010000353">
    <property type="protein sequence ID" value="MFH7600687.1"/>
    <property type="molecule type" value="Genomic_DNA"/>
</dbReference>
<dbReference type="GO" id="GO:0016746">
    <property type="term" value="F:acyltransferase activity"/>
    <property type="evidence" value="ECO:0007669"/>
    <property type="project" value="UniProtKB-KW"/>
</dbReference>
<dbReference type="Gene3D" id="3.40.366.10">
    <property type="entry name" value="Malonyl-Coenzyme A Acyl Carrier Protein, domain 2"/>
    <property type="match status" value="1"/>
</dbReference>
<feature type="domain" description="Malonyl-CoA:ACP transacylase (MAT)" evidence="3">
    <location>
        <begin position="77"/>
        <end position="114"/>
    </location>
</feature>
<evidence type="ECO:0000259" key="3">
    <source>
        <dbReference type="Pfam" id="PF00698"/>
    </source>
</evidence>
<evidence type="ECO:0000259" key="4">
    <source>
        <dbReference type="Pfam" id="PF22336"/>
    </source>
</evidence>
<dbReference type="Pfam" id="PF00698">
    <property type="entry name" value="Acyl_transf_1"/>
    <property type="match status" value="1"/>
</dbReference>
<reference evidence="5 6" key="1">
    <citation type="submission" date="2024-03" db="EMBL/GenBank/DDBJ databases">
        <title>Whole genome sequencing of Streptomyces racemochromogenes, to identify antimicrobial biosynthetic gene clusters.</title>
        <authorList>
            <person name="Suryawanshi P."/>
            <person name="Krishnaraj P.U."/>
            <person name="Arun Y.P."/>
            <person name="Suryawanshi M.P."/>
            <person name="Rakshit O."/>
        </authorList>
    </citation>
    <scope>NUCLEOTIDE SEQUENCE [LARGE SCALE GENOMIC DNA]</scope>
    <source>
        <strain evidence="5 6">AUDT626</strain>
    </source>
</reference>
<dbReference type="InterPro" id="IPR001227">
    <property type="entry name" value="Ac_transferase_dom_sf"/>
</dbReference>
<dbReference type="InterPro" id="IPR054514">
    <property type="entry name" value="RhiE-like_linker"/>
</dbReference>
<keyword evidence="2" id="KW-0597">Phosphoprotein</keyword>
<feature type="non-terminal residue" evidence="5">
    <location>
        <position position="1"/>
    </location>
</feature>
<protein>
    <submittedName>
        <fullName evidence="5">Acyltransferase domain-containing protein</fullName>
    </submittedName>
</protein>
<dbReference type="RefSeq" id="WP_395514211.1">
    <property type="nucleotide sequence ID" value="NZ_JBBDHD010000353.1"/>
</dbReference>
<dbReference type="InterPro" id="IPR016035">
    <property type="entry name" value="Acyl_Trfase/lysoPLipase"/>
</dbReference>
<keyword evidence="5" id="KW-0808">Transferase</keyword>
<comment type="caution">
    <text evidence="5">The sequence shown here is derived from an EMBL/GenBank/DDBJ whole genome shotgun (WGS) entry which is preliminary data.</text>
</comment>
<proteinExistence type="predicted"/>
<dbReference type="Pfam" id="PF22336">
    <property type="entry name" value="RhiE-like_linker"/>
    <property type="match status" value="1"/>
</dbReference>
<keyword evidence="6" id="KW-1185">Reference proteome</keyword>
<evidence type="ECO:0000256" key="1">
    <source>
        <dbReference type="ARBA" id="ARBA00022450"/>
    </source>
</evidence>
<gene>
    <name evidence="5" type="ORF">WDV06_37205</name>
</gene>
<name>A0ABW7PSS4_9ACTN</name>
<dbReference type="PANTHER" id="PTHR43775">
    <property type="entry name" value="FATTY ACID SYNTHASE"/>
    <property type="match status" value="1"/>
</dbReference>
<dbReference type="Proteomes" id="UP001610631">
    <property type="component" value="Unassembled WGS sequence"/>
</dbReference>
<evidence type="ECO:0000256" key="2">
    <source>
        <dbReference type="ARBA" id="ARBA00022553"/>
    </source>
</evidence>
<keyword evidence="5" id="KW-0012">Acyltransferase</keyword>
<sequence>SLAGQAERLAGFVEGAEGVSLAEVAGALASGRSVFGERAVVTADSAEEALSGLRALARGEDAAGVVSGSAGAPGSVVWVFPGQGSQWAGMGRELLDSSPVFAARIAECAAALEPWV</sequence>
<accession>A0ABW7PSS4</accession>